<evidence type="ECO:0000259" key="17">
    <source>
        <dbReference type="Pfam" id="PF08033"/>
    </source>
</evidence>
<evidence type="ECO:0000259" key="15">
    <source>
        <dbReference type="Pfam" id="PF04811"/>
    </source>
</evidence>
<keyword evidence="9" id="KW-0653">Protein transport</keyword>
<keyword evidence="6" id="KW-0963">Cytoplasm</keyword>
<dbReference type="GO" id="GO:0008270">
    <property type="term" value="F:zinc ion binding"/>
    <property type="evidence" value="ECO:0007669"/>
    <property type="project" value="InterPro"/>
</dbReference>
<dbReference type="InterPro" id="IPR036465">
    <property type="entry name" value="vWFA_dom_sf"/>
</dbReference>
<organism evidence="18 19">
    <name type="scientific">Thamnidium elegans</name>
    <dbReference type="NCBI Taxonomy" id="101142"/>
    <lineage>
        <taxon>Eukaryota</taxon>
        <taxon>Fungi</taxon>
        <taxon>Fungi incertae sedis</taxon>
        <taxon>Mucoromycota</taxon>
        <taxon>Mucoromycotina</taxon>
        <taxon>Mucoromycetes</taxon>
        <taxon>Mucorales</taxon>
        <taxon>Mucorineae</taxon>
        <taxon>Mucoraceae</taxon>
        <taxon>Thamnidium</taxon>
    </lineage>
</organism>
<sequence>MNNSGPYYNTSQAEVPQQPRVASPLGTPQQQSPQIESRKQKRHYPRFQNAELSPAPANSGYQQAQSPHQSYQQSPYQQPQQPQAPYQQPQAPYQQPQAPYQQPQASYQQQQQFQPPGSPFQQPHQFQPSPQPTSNYISPVPAQPSFNGGYNQTLNGMANMSINNSQPARQDVSLIGQAPLIEDFQRQASSPAIPLNITATSSPNSQVNPCFKNATVNSFPYSNGLLKKSKLPLALILQPYLSDEKVEVPVVSDTIVARCGRCKTYINPFVQFTAGALQWKCNMCDMDNDVPQEFDWDITSGQQVDRYSRAELNYGCVDFIAPAEYTIRPPQPPVYVFVIDTSFQSIQTGMVGIVADAIKESLDKIPNEDGRTKVAFISADNAVGFYKLTGSEPEILVVGDLSDMYLPRASSDLIVNLVEYKSAVIDLLDRMKTMYQNTHAPSNCLGSALQAARKLLSPTGGKIVCYQASLPTIGDGIIKPKAEGGKSTLDSPLMSASSTWYKTFAGECTKSQVCADMFIFGNEFSDVATLNVIPRFTGGQTHFYPGFNAHNQSDAQKLKQEIISLLSEEIGLEAVMRTRCSQGIVCRSFYGNCTTRVPDIMALPNVPRDQSYCIELGIEEEITSQFAHFQTALLYTTCFGERRIRVMNLCLPVTKSISELYSSVDQVAIVRAICHSAIDKGANGKLRDGREYLSKGVTEIFAAYGSEVMGVSSSNAQLTVCRELDLLALLSLSILKSEAFNDASTIPADIRSQSAILLRTLPTDSWKKFVHPNFYSIHNMPQVAGTLDSNGKCIMPPATSLTAEKLEAHGCYLLEDGQNIYIWIGKHAVPQLCKDLLGVNSVQEIKSGPVPMLPTLKSPISERVSRMVQELQNHRQVAYYPSIYIINEEGNPMLRSRFVSRLIEDRQPSGPATAGANQEAASSGMSYFQWLGFIRSKCQPK</sequence>
<feature type="compositionally biased region" description="Polar residues" evidence="12">
    <location>
        <begin position="1"/>
        <end position="15"/>
    </location>
</feature>
<name>A0A8H7SR77_9FUNG</name>
<dbReference type="Pfam" id="PF08033">
    <property type="entry name" value="Sec23_BS"/>
    <property type="match status" value="1"/>
</dbReference>
<comment type="similarity">
    <text evidence="4">Belongs to the SEC23/SEC24 family. SEC24 subfamily.</text>
</comment>
<evidence type="ECO:0000256" key="5">
    <source>
        <dbReference type="ARBA" id="ARBA00022448"/>
    </source>
</evidence>
<dbReference type="SUPFAM" id="SSF81995">
    <property type="entry name" value="beta-sandwich domain of Sec23/24"/>
    <property type="match status" value="1"/>
</dbReference>
<dbReference type="InterPro" id="IPR029006">
    <property type="entry name" value="ADF-H/Gelsolin-like_dom_sf"/>
</dbReference>
<dbReference type="GO" id="GO:0000139">
    <property type="term" value="C:Golgi membrane"/>
    <property type="evidence" value="ECO:0007669"/>
    <property type="project" value="UniProtKB-SubCell"/>
</dbReference>
<evidence type="ECO:0000256" key="3">
    <source>
        <dbReference type="ARBA" id="ARBA00004586"/>
    </source>
</evidence>
<dbReference type="Gene3D" id="2.30.30.380">
    <property type="entry name" value="Zn-finger domain of Sec23/24"/>
    <property type="match status" value="1"/>
</dbReference>
<dbReference type="Pfam" id="PF04810">
    <property type="entry name" value="zf-Sec23_Sec24"/>
    <property type="match status" value="1"/>
</dbReference>
<dbReference type="SUPFAM" id="SSF81811">
    <property type="entry name" value="Helical domain of Sec23/24"/>
    <property type="match status" value="1"/>
</dbReference>
<dbReference type="GO" id="GO:0006886">
    <property type="term" value="P:intracellular protein transport"/>
    <property type="evidence" value="ECO:0007669"/>
    <property type="project" value="InterPro"/>
</dbReference>
<dbReference type="SUPFAM" id="SSF53300">
    <property type="entry name" value="vWA-like"/>
    <property type="match status" value="1"/>
</dbReference>
<evidence type="ECO:0000313" key="18">
    <source>
        <dbReference type="EMBL" id="KAG2234760.1"/>
    </source>
</evidence>
<evidence type="ECO:0000256" key="12">
    <source>
        <dbReference type="SAM" id="MobiDB-lite"/>
    </source>
</evidence>
<dbReference type="Pfam" id="PF00626">
    <property type="entry name" value="Gelsolin"/>
    <property type="match status" value="1"/>
</dbReference>
<evidence type="ECO:0000259" key="13">
    <source>
        <dbReference type="Pfam" id="PF00626"/>
    </source>
</evidence>
<evidence type="ECO:0000256" key="2">
    <source>
        <dbReference type="ARBA" id="ARBA00004496"/>
    </source>
</evidence>
<reference evidence="18" key="1">
    <citation type="submission" date="2021-01" db="EMBL/GenBank/DDBJ databases">
        <title>Metabolic potential, ecology and presence of endohyphal bacteria is reflected in genomic diversity of Mucoromycotina.</title>
        <authorList>
            <person name="Muszewska A."/>
            <person name="Okrasinska A."/>
            <person name="Steczkiewicz K."/>
            <person name="Drgas O."/>
            <person name="Orlowska M."/>
            <person name="Perlinska-Lenart U."/>
            <person name="Aleksandrzak-Piekarczyk T."/>
            <person name="Szatraj K."/>
            <person name="Zielenkiewicz U."/>
            <person name="Pilsyk S."/>
            <person name="Malc E."/>
            <person name="Mieczkowski P."/>
            <person name="Kruszewska J.S."/>
            <person name="Biernat P."/>
            <person name="Pawlowska J."/>
        </authorList>
    </citation>
    <scope>NUCLEOTIDE SEQUENCE</scope>
    <source>
        <strain evidence="18">WA0000018081</strain>
    </source>
</reference>
<gene>
    <name evidence="18" type="ORF">INT48_000109</name>
</gene>
<dbReference type="Gene3D" id="3.40.20.10">
    <property type="entry name" value="Severin"/>
    <property type="match status" value="1"/>
</dbReference>
<dbReference type="GO" id="GO:0090110">
    <property type="term" value="P:COPII-coated vesicle cargo loading"/>
    <property type="evidence" value="ECO:0007669"/>
    <property type="project" value="TreeGrafter"/>
</dbReference>
<evidence type="ECO:0000256" key="8">
    <source>
        <dbReference type="ARBA" id="ARBA00022892"/>
    </source>
</evidence>
<protein>
    <submittedName>
        <fullName evidence="18">Uncharacterized protein</fullName>
    </submittedName>
</protein>
<dbReference type="InterPro" id="IPR006900">
    <property type="entry name" value="Sec23/24_helical_dom"/>
</dbReference>
<dbReference type="GO" id="GO:0000149">
    <property type="term" value="F:SNARE binding"/>
    <property type="evidence" value="ECO:0007669"/>
    <property type="project" value="TreeGrafter"/>
</dbReference>
<dbReference type="Pfam" id="PF04815">
    <property type="entry name" value="Sec23_helical"/>
    <property type="match status" value="1"/>
</dbReference>
<comment type="caution">
    <text evidence="18">The sequence shown here is derived from an EMBL/GenBank/DDBJ whole genome shotgun (WGS) entry which is preliminary data.</text>
</comment>
<dbReference type="Pfam" id="PF04811">
    <property type="entry name" value="Sec23_trunk"/>
    <property type="match status" value="1"/>
</dbReference>
<dbReference type="InterPro" id="IPR036180">
    <property type="entry name" value="Gelsolin-like_dom_sf"/>
</dbReference>
<feature type="domain" description="Gelsolin-like" evidence="13">
    <location>
        <begin position="794"/>
        <end position="850"/>
    </location>
</feature>
<dbReference type="SUPFAM" id="SSF82754">
    <property type="entry name" value="C-terminal, gelsolin-like domain of Sec23/24"/>
    <property type="match status" value="1"/>
</dbReference>
<feature type="compositionally biased region" description="Polar residues" evidence="12">
    <location>
        <begin position="26"/>
        <end position="35"/>
    </location>
</feature>
<evidence type="ECO:0000256" key="7">
    <source>
        <dbReference type="ARBA" id="ARBA00022824"/>
    </source>
</evidence>
<dbReference type="EMBL" id="JAEPRE010000046">
    <property type="protein sequence ID" value="KAG2234760.1"/>
    <property type="molecule type" value="Genomic_DNA"/>
</dbReference>
<dbReference type="InterPro" id="IPR050550">
    <property type="entry name" value="SEC23_SEC24_subfamily"/>
</dbReference>
<evidence type="ECO:0000259" key="16">
    <source>
        <dbReference type="Pfam" id="PF04815"/>
    </source>
</evidence>
<keyword evidence="8" id="KW-0931">ER-Golgi transport</keyword>
<evidence type="ECO:0000256" key="6">
    <source>
        <dbReference type="ARBA" id="ARBA00022490"/>
    </source>
</evidence>
<dbReference type="PANTHER" id="PTHR13803:SF39">
    <property type="entry name" value="SECRETORY 24AB, ISOFORM A"/>
    <property type="match status" value="1"/>
</dbReference>
<evidence type="ECO:0000256" key="10">
    <source>
        <dbReference type="ARBA" id="ARBA00023034"/>
    </source>
</evidence>
<dbReference type="InterPro" id="IPR006895">
    <property type="entry name" value="Znf_Sec23_Sec24"/>
</dbReference>
<feature type="domain" description="Sec23/Sec24 helical" evidence="16">
    <location>
        <begin position="665"/>
        <end position="765"/>
    </location>
</feature>
<dbReference type="GO" id="GO:0005789">
    <property type="term" value="C:endoplasmic reticulum membrane"/>
    <property type="evidence" value="ECO:0007669"/>
    <property type="project" value="UniProtKB-SubCell"/>
</dbReference>
<keyword evidence="11" id="KW-0472">Membrane</keyword>
<dbReference type="InterPro" id="IPR012990">
    <property type="entry name" value="Beta-sandwich_Sec23_24"/>
</dbReference>
<dbReference type="InterPro" id="IPR036175">
    <property type="entry name" value="Sec23/24_helical_dom_sf"/>
</dbReference>
<evidence type="ECO:0000256" key="11">
    <source>
        <dbReference type="ARBA" id="ARBA00023136"/>
    </source>
</evidence>
<keyword evidence="19" id="KW-1185">Reference proteome</keyword>
<evidence type="ECO:0000259" key="14">
    <source>
        <dbReference type="Pfam" id="PF04810"/>
    </source>
</evidence>
<accession>A0A8H7SR77</accession>
<comment type="subcellular location">
    <subcellularLocation>
        <location evidence="2">Cytoplasm</location>
    </subcellularLocation>
    <subcellularLocation>
        <location evidence="3">Endoplasmic reticulum membrane</location>
    </subcellularLocation>
    <subcellularLocation>
        <location evidence="1">Golgi apparatus membrane</location>
    </subcellularLocation>
</comment>
<dbReference type="GO" id="GO:0030127">
    <property type="term" value="C:COPII vesicle coat"/>
    <property type="evidence" value="ECO:0007669"/>
    <property type="project" value="InterPro"/>
</dbReference>
<dbReference type="AlphaFoldDB" id="A0A8H7SR77"/>
<feature type="domain" description="Zinc finger Sec23/Sec24-type" evidence="14">
    <location>
        <begin position="258"/>
        <end position="294"/>
    </location>
</feature>
<dbReference type="Gene3D" id="2.60.40.1670">
    <property type="entry name" value="beta-sandwich domain of Sec23/24"/>
    <property type="match status" value="1"/>
</dbReference>
<dbReference type="InterPro" id="IPR007123">
    <property type="entry name" value="Gelsolin-like_dom"/>
</dbReference>
<dbReference type="Gene3D" id="3.40.50.410">
    <property type="entry name" value="von Willebrand factor, type A domain"/>
    <property type="match status" value="1"/>
</dbReference>
<evidence type="ECO:0000256" key="9">
    <source>
        <dbReference type="ARBA" id="ARBA00022927"/>
    </source>
</evidence>
<dbReference type="InterPro" id="IPR036174">
    <property type="entry name" value="Znf_Sec23_Sec24_sf"/>
</dbReference>
<evidence type="ECO:0000313" key="19">
    <source>
        <dbReference type="Proteomes" id="UP000613177"/>
    </source>
</evidence>
<feature type="compositionally biased region" description="Low complexity" evidence="12">
    <location>
        <begin position="62"/>
        <end position="128"/>
    </location>
</feature>
<dbReference type="Proteomes" id="UP000613177">
    <property type="component" value="Unassembled WGS sequence"/>
</dbReference>
<feature type="domain" description="Sec23/Sec24 trunk" evidence="15">
    <location>
        <begin position="330"/>
        <end position="563"/>
    </location>
</feature>
<dbReference type="Gene3D" id="1.20.120.730">
    <property type="entry name" value="Sec23/Sec24 helical domain"/>
    <property type="match status" value="1"/>
</dbReference>
<evidence type="ECO:0000256" key="4">
    <source>
        <dbReference type="ARBA" id="ARBA00008334"/>
    </source>
</evidence>
<keyword evidence="10" id="KW-0333">Golgi apparatus</keyword>
<feature type="region of interest" description="Disordered" evidence="12">
    <location>
        <begin position="1"/>
        <end position="144"/>
    </location>
</feature>
<evidence type="ECO:0000256" key="1">
    <source>
        <dbReference type="ARBA" id="ARBA00004394"/>
    </source>
</evidence>
<keyword evidence="7" id="KW-0256">Endoplasmic reticulum</keyword>
<dbReference type="InterPro" id="IPR006896">
    <property type="entry name" value="Sec23/24_trunk_dom"/>
</dbReference>
<dbReference type="SUPFAM" id="SSF82919">
    <property type="entry name" value="Zn-finger domain of Sec23/24"/>
    <property type="match status" value="1"/>
</dbReference>
<keyword evidence="5" id="KW-0813">Transport</keyword>
<proteinExistence type="inferred from homology"/>
<feature type="domain" description="Sec23/Sec24 beta-sandwich" evidence="17">
    <location>
        <begin position="571"/>
        <end position="654"/>
    </location>
</feature>
<dbReference type="GO" id="GO:0070971">
    <property type="term" value="C:endoplasmic reticulum exit site"/>
    <property type="evidence" value="ECO:0007669"/>
    <property type="project" value="TreeGrafter"/>
</dbReference>
<dbReference type="PANTHER" id="PTHR13803">
    <property type="entry name" value="SEC24-RELATED PROTEIN"/>
    <property type="match status" value="1"/>
</dbReference>